<reference evidence="2" key="1">
    <citation type="submission" date="2016-12" db="EMBL/GenBank/DDBJ databases">
        <authorList>
            <person name="Moulin L."/>
        </authorList>
    </citation>
    <scope>NUCLEOTIDE SEQUENCE [LARGE SCALE GENOMIC DNA]</scope>
    <source>
        <strain evidence="2">STM 7183</strain>
    </source>
</reference>
<evidence type="ECO:0000313" key="3">
    <source>
        <dbReference type="Proteomes" id="UP000195569"/>
    </source>
</evidence>
<gene>
    <name evidence="2" type="ORF">BN2476_230037</name>
</gene>
<accession>A0A1N7RWN0</accession>
<dbReference type="AlphaFoldDB" id="A0A1N7RWN0"/>
<name>A0A1N7RWN0_9BURK</name>
<proteinExistence type="predicted"/>
<keyword evidence="3" id="KW-1185">Reference proteome</keyword>
<dbReference type="EMBL" id="CYGY02000023">
    <property type="protein sequence ID" value="SIT39488.1"/>
    <property type="molecule type" value="Genomic_DNA"/>
</dbReference>
<evidence type="ECO:0000256" key="1">
    <source>
        <dbReference type="SAM" id="MobiDB-lite"/>
    </source>
</evidence>
<dbReference type="Proteomes" id="UP000195569">
    <property type="component" value="Unassembled WGS sequence"/>
</dbReference>
<comment type="caution">
    <text evidence="2">The sequence shown here is derived from an EMBL/GenBank/DDBJ whole genome shotgun (WGS) entry which is preliminary data.</text>
</comment>
<protein>
    <submittedName>
        <fullName evidence="2">Uncharacterized protein</fullName>
    </submittedName>
</protein>
<sequence length="57" mass="6176">MSCKKTSRHSPGNGGSPQEAKGVGDAVRPLGFRGYLSRLESRERCHGSCSFRVCVVH</sequence>
<organism evidence="2 3">
    <name type="scientific">Paraburkholderia piptadeniae</name>
    <dbReference type="NCBI Taxonomy" id="1701573"/>
    <lineage>
        <taxon>Bacteria</taxon>
        <taxon>Pseudomonadati</taxon>
        <taxon>Pseudomonadota</taxon>
        <taxon>Betaproteobacteria</taxon>
        <taxon>Burkholderiales</taxon>
        <taxon>Burkholderiaceae</taxon>
        <taxon>Paraburkholderia</taxon>
    </lineage>
</organism>
<evidence type="ECO:0000313" key="2">
    <source>
        <dbReference type="EMBL" id="SIT39488.1"/>
    </source>
</evidence>
<feature type="region of interest" description="Disordered" evidence="1">
    <location>
        <begin position="1"/>
        <end position="25"/>
    </location>
</feature>